<organism evidence="3">
    <name type="scientific">Grosmannia clavigera (strain kw1407 / UAMH 11150)</name>
    <name type="common">Blue stain fungus</name>
    <name type="synonym">Graphiocladiella clavigera</name>
    <dbReference type="NCBI Taxonomy" id="655863"/>
    <lineage>
        <taxon>Eukaryota</taxon>
        <taxon>Fungi</taxon>
        <taxon>Dikarya</taxon>
        <taxon>Ascomycota</taxon>
        <taxon>Pezizomycotina</taxon>
        <taxon>Sordariomycetes</taxon>
        <taxon>Sordariomycetidae</taxon>
        <taxon>Ophiostomatales</taxon>
        <taxon>Ophiostomataceae</taxon>
        <taxon>Leptographium</taxon>
    </lineage>
</organism>
<feature type="compositionally biased region" description="Acidic residues" evidence="1">
    <location>
        <begin position="401"/>
        <end position="426"/>
    </location>
</feature>
<protein>
    <recommendedName>
        <fullName evidence="4">Nucleic acid-binding protein</fullName>
    </recommendedName>
</protein>
<dbReference type="Gene3D" id="2.40.50.140">
    <property type="entry name" value="Nucleic acid-binding proteins"/>
    <property type="match status" value="1"/>
</dbReference>
<reference evidence="2 3" key="1">
    <citation type="journal article" date="2011" name="Proc. Natl. Acad. Sci. U.S.A.">
        <title>Genome and transcriptome analyses of the mountain pine beetle-fungal symbiont Grosmannia clavigera, a lodgepole pine pathogen.</title>
        <authorList>
            <person name="DiGuistini S."/>
            <person name="Wang Y."/>
            <person name="Liao N.Y."/>
            <person name="Taylor G."/>
            <person name="Tanguay P."/>
            <person name="Feau N."/>
            <person name="Henrissat B."/>
            <person name="Chan S.K."/>
            <person name="Hesse-Orce U."/>
            <person name="Alamouti S.M."/>
            <person name="Tsui C.K.M."/>
            <person name="Docking R.T."/>
            <person name="Levasseur A."/>
            <person name="Haridas S."/>
            <person name="Robertson G."/>
            <person name="Birol I."/>
            <person name="Holt R.A."/>
            <person name="Marra M.A."/>
            <person name="Hamelin R.C."/>
            <person name="Hirst M."/>
            <person name="Jones S.J.M."/>
            <person name="Bohlmann J."/>
            <person name="Breuil C."/>
        </authorList>
    </citation>
    <scope>NUCLEOTIDE SEQUENCE [LARGE SCALE GENOMIC DNA]</scope>
    <source>
        <strain evidence="3">kw1407 / UAMH 11150</strain>
    </source>
</reference>
<proteinExistence type="predicted"/>
<dbReference type="InterPro" id="IPR012340">
    <property type="entry name" value="NA-bd_OB-fold"/>
</dbReference>
<dbReference type="InParanoid" id="F0XLE8"/>
<accession>F0XLE8</accession>
<evidence type="ECO:0000313" key="2">
    <source>
        <dbReference type="EMBL" id="EFX01111.1"/>
    </source>
</evidence>
<feature type="region of interest" description="Disordered" evidence="1">
    <location>
        <begin position="389"/>
        <end position="453"/>
    </location>
</feature>
<gene>
    <name evidence="2" type="ORF">CMQ_6053</name>
</gene>
<keyword evidence="3" id="KW-1185">Reference proteome</keyword>
<name>F0XLE8_GROCL</name>
<dbReference type="eggNOG" id="ENOG502SD7X">
    <property type="taxonomic scope" value="Eukaryota"/>
</dbReference>
<dbReference type="HOGENOM" id="CLU_054588_0_0_1"/>
<evidence type="ECO:0008006" key="4">
    <source>
        <dbReference type="Google" id="ProtNLM"/>
    </source>
</evidence>
<dbReference type="SUPFAM" id="SSF50249">
    <property type="entry name" value="Nucleic acid-binding proteins"/>
    <property type="match status" value="1"/>
</dbReference>
<dbReference type="GeneID" id="25979444"/>
<dbReference type="RefSeq" id="XP_014170593.1">
    <property type="nucleotide sequence ID" value="XM_014315118.1"/>
</dbReference>
<dbReference type="STRING" id="655863.F0XLE8"/>
<dbReference type="OrthoDB" id="5378679at2759"/>
<sequence length="453" mass="48738">MNKVIVLAGAPESASIDWATADLLDDFGGPLSRFAGWADSLAADDKAQSQRDRPAWRVLLEKRHKAASKTDGDVTESWLAGLQPGPAETQPYGRADFLAFTPGSSFFATPGAVNTPPRVFVAMSFETQPLSVAVPQAMLPDEEAETTLYLEEGDTTLSLFLEQSLAAHNELPSSMLDLSEILDRREDSRPAVRDRSGRVLQKPVSQAPGSMFASFTMPLSRATTQTTTQATAHLPPARPPLPTRWGPLTDLAAIPSAAYLVGIAPQTATVSAVVGVISVAEPRTIQTRWGGTASLVEVVVGDETRAGFGVTFWGGAPSLRPRDVLLLRHVALHIFGDRVYGSSLRRDQTKVHVLWPGEGEGERVAEDPEAARALVAKAGRVRDWALRCVGGGGGGGRDDQSQDEDTEENEESENGEPENEDSEDGDSPVAWPRTRTWDMPPADTQTDESTMDM</sequence>
<dbReference type="AlphaFoldDB" id="F0XLE8"/>
<evidence type="ECO:0000313" key="3">
    <source>
        <dbReference type="Proteomes" id="UP000007796"/>
    </source>
</evidence>
<evidence type="ECO:0000256" key="1">
    <source>
        <dbReference type="SAM" id="MobiDB-lite"/>
    </source>
</evidence>
<dbReference type="Proteomes" id="UP000007796">
    <property type="component" value="Unassembled WGS sequence"/>
</dbReference>
<dbReference type="EMBL" id="GL629794">
    <property type="protein sequence ID" value="EFX01111.1"/>
    <property type="molecule type" value="Genomic_DNA"/>
</dbReference>